<dbReference type="Proteomes" id="UP000614469">
    <property type="component" value="Unassembled WGS sequence"/>
</dbReference>
<evidence type="ECO:0000259" key="1">
    <source>
        <dbReference type="PROSITE" id="PS51918"/>
    </source>
</evidence>
<comment type="caution">
    <text evidence="2">The sequence shown here is derived from an EMBL/GenBank/DDBJ whole genome shotgun (WGS) entry which is preliminary data.</text>
</comment>
<dbReference type="SUPFAM" id="SSF102114">
    <property type="entry name" value="Radical SAM enzymes"/>
    <property type="match status" value="1"/>
</dbReference>
<dbReference type="InterPro" id="IPR023404">
    <property type="entry name" value="rSAM_horseshoe"/>
</dbReference>
<dbReference type="InterPro" id="IPR058240">
    <property type="entry name" value="rSAM_sf"/>
</dbReference>
<feature type="domain" description="Radical SAM core" evidence="1">
    <location>
        <begin position="268"/>
        <end position="494"/>
    </location>
</feature>
<dbReference type="SFLD" id="SFLDS00029">
    <property type="entry name" value="Radical_SAM"/>
    <property type="match status" value="1"/>
</dbReference>
<organism evidence="2 3">
    <name type="scientific">Candidatus Desulfolinea nitratireducens</name>
    <dbReference type="NCBI Taxonomy" id="2841698"/>
    <lineage>
        <taxon>Bacteria</taxon>
        <taxon>Bacillati</taxon>
        <taxon>Chloroflexota</taxon>
        <taxon>Anaerolineae</taxon>
        <taxon>Anaerolineales</taxon>
        <taxon>Anaerolineales incertae sedis</taxon>
        <taxon>Candidatus Desulfolinea</taxon>
    </lineage>
</organism>
<reference evidence="2 3" key="1">
    <citation type="submission" date="2020-08" db="EMBL/GenBank/DDBJ databases">
        <title>Bridging the membrane lipid divide: bacteria of the FCB group superphylum have the potential to synthesize archaeal ether lipids.</title>
        <authorList>
            <person name="Villanueva L."/>
            <person name="Von Meijenfeldt F.A.B."/>
            <person name="Westbye A.B."/>
            <person name="Yadav S."/>
            <person name="Hopmans E.C."/>
            <person name="Dutilh B.E."/>
            <person name="Sinninghe Damste J.S."/>
        </authorList>
    </citation>
    <scope>NUCLEOTIDE SEQUENCE [LARGE SCALE GENOMIC DNA]</scope>
    <source>
        <strain evidence="2">NIOZ-UU36</strain>
    </source>
</reference>
<dbReference type="NCBIfam" id="TIGR03960">
    <property type="entry name" value="rSAM_fuse_unch"/>
    <property type="match status" value="1"/>
</dbReference>
<dbReference type="CDD" id="cd01335">
    <property type="entry name" value="Radical_SAM"/>
    <property type="match status" value="1"/>
</dbReference>
<proteinExistence type="predicted"/>
<evidence type="ECO:0000313" key="3">
    <source>
        <dbReference type="Proteomes" id="UP000614469"/>
    </source>
</evidence>
<dbReference type="GO" id="GO:0003824">
    <property type="term" value="F:catalytic activity"/>
    <property type="evidence" value="ECO:0007669"/>
    <property type="project" value="InterPro"/>
</dbReference>
<dbReference type="PANTHER" id="PTHR42731">
    <property type="entry name" value="SLL1084 PROTEIN"/>
    <property type="match status" value="1"/>
</dbReference>
<dbReference type="InterPro" id="IPR006638">
    <property type="entry name" value="Elp3/MiaA/NifB-like_rSAM"/>
</dbReference>
<dbReference type="InterPro" id="IPR007197">
    <property type="entry name" value="rSAM"/>
</dbReference>
<name>A0A8J6NKV6_9CHLR</name>
<dbReference type="InterPro" id="IPR023862">
    <property type="entry name" value="CHP03960_rSAM"/>
</dbReference>
<gene>
    <name evidence="2" type="ORF">H8E29_04985</name>
</gene>
<dbReference type="SFLD" id="SFLDG01082">
    <property type="entry name" value="B12-binding_domain_containing"/>
    <property type="match status" value="1"/>
</dbReference>
<dbReference type="GO" id="GO:0051536">
    <property type="term" value="F:iron-sulfur cluster binding"/>
    <property type="evidence" value="ECO:0007669"/>
    <property type="project" value="InterPro"/>
</dbReference>
<dbReference type="InterPro" id="IPR045784">
    <property type="entry name" value="Radical_SAM_N2"/>
</dbReference>
<sequence>MLTPQQIEARLERVLLTVQKPGRYVGGEFNAVHKDWDSIQTKVAFLFPDIYDLGVSNVGLKILYDQINQRDDALAERAYLPWLDFEEIMRANEIPLYALESKHPLIDFDIIGISIPYETLYTNTLNALDLAGIPVKSAARGPEHPLIIAGGHTCTNPEPMHAFIDAYVVGEGEEVIHDIVDTVQAYSRFPVDSSQQHNGKTVKRESLLKALAQIPGVYVPSLYKVNYMDDGTIAETIPLVEEAPARVLKRIVAKLPPPPTDFIVPNIKIVHNRATVEVMRGCTRGCRFCHAGFTTRPVRERSVEEVLDAAEKAIASTGFEEVSFLSLSSSDYTGIAELVEAVSERFPDEKMSISLPSLRVESVSVDLMEGLKKHRTAGFTLAPEAATERMRKIINKFITDEQLLDTAREIYSRGWTTIKLYFMIGHPSETLEDVQAIIDLSNKVLAEGRKAIGGKAKLNLGVGTFVPKPQTSFQWVSVDNFEQINTKQNLLKKELGRGIKLAWTDPEDTIIEAFLSRGDRRLADVIYTAWKNGAKFDAWGDQRRYDIWMDAFAEHNLDPTFYTHRQRRVDEIFPWEHISTAVHKKFIFEDYRQSLEGLIRVDCREQCFACGILPIFKDLRRENPGDIWMCPEVKSRKPKTAMQPDELITIN</sequence>
<dbReference type="Gene3D" id="3.80.30.20">
    <property type="entry name" value="tm_1862 like domain"/>
    <property type="match status" value="1"/>
</dbReference>
<evidence type="ECO:0000313" key="2">
    <source>
        <dbReference type="EMBL" id="MBC8334599.1"/>
    </source>
</evidence>
<accession>A0A8J6NKV6</accession>
<dbReference type="Pfam" id="PF19864">
    <property type="entry name" value="Radical_SAM_N2"/>
    <property type="match status" value="1"/>
</dbReference>
<dbReference type="AlphaFoldDB" id="A0A8J6NKV6"/>
<dbReference type="SMART" id="SM00729">
    <property type="entry name" value="Elp3"/>
    <property type="match status" value="1"/>
</dbReference>
<dbReference type="EMBL" id="JACNJN010000072">
    <property type="protein sequence ID" value="MBC8334599.1"/>
    <property type="molecule type" value="Genomic_DNA"/>
</dbReference>
<dbReference type="Pfam" id="PF04055">
    <property type="entry name" value="Radical_SAM"/>
    <property type="match status" value="1"/>
</dbReference>
<dbReference type="CDD" id="cd02065">
    <property type="entry name" value="B12-binding_like"/>
    <property type="match status" value="1"/>
</dbReference>
<protein>
    <submittedName>
        <fullName evidence="2">TIGR03960 family B12-binding radical SAM protein</fullName>
    </submittedName>
</protein>
<dbReference type="PANTHER" id="PTHR42731:SF1">
    <property type="entry name" value="RADICAL SAM DOMAIN PROTEIN"/>
    <property type="match status" value="1"/>
</dbReference>
<dbReference type="PROSITE" id="PS51918">
    <property type="entry name" value="RADICAL_SAM"/>
    <property type="match status" value="1"/>
</dbReference>